<keyword evidence="1" id="KW-0472">Membrane</keyword>
<organism evidence="2 3">
    <name type="scientific">Paramecium pentaurelia</name>
    <dbReference type="NCBI Taxonomy" id="43138"/>
    <lineage>
        <taxon>Eukaryota</taxon>
        <taxon>Sar</taxon>
        <taxon>Alveolata</taxon>
        <taxon>Ciliophora</taxon>
        <taxon>Intramacronucleata</taxon>
        <taxon>Oligohymenophorea</taxon>
        <taxon>Peniculida</taxon>
        <taxon>Parameciidae</taxon>
        <taxon>Paramecium</taxon>
    </lineage>
</organism>
<evidence type="ECO:0008006" key="4">
    <source>
        <dbReference type="Google" id="ProtNLM"/>
    </source>
</evidence>
<keyword evidence="1" id="KW-0812">Transmembrane</keyword>
<dbReference type="Proteomes" id="UP000689195">
    <property type="component" value="Unassembled WGS sequence"/>
</dbReference>
<evidence type="ECO:0000313" key="2">
    <source>
        <dbReference type="EMBL" id="CAD8137860.1"/>
    </source>
</evidence>
<proteinExistence type="predicted"/>
<dbReference type="AlphaFoldDB" id="A0A8S1SDQ4"/>
<gene>
    <name evidence="2" type="ORF">PPENT_87.1.T0060330</name>
</gene>
<accession>A0A8S1SDQ4</accession>
<evidence type="ECO:0000256" key="1">
    <source>
        <dbReference type="SAM" id="Phobius"/>
    </source>
</evidence>
<feature type="transmembrane region" description="Helical" evidence="1">
    <location>
        <begin position="208"/>
        <end position="227"/>
    </location>
</feature>
<dbReference type="EMBL" id="CAJJDO010000006">
    <property type="protein sequence ID" value="CAD8137860.1"/>
    <property type="molecule type" value="Genomic_DNA"/>
</dbReference>
<sequence>MDFKTINYEQGKIEYGSEEIYVSIITKFINMTFKKQVQELYLAVELLDQRRMEKACFVLKGSVGQAFLFEIVRQILAFNFLQKTNALYEIVKKQKVYTQREIIDLYHRYFDLIDESVLLALELSVVAQLFINITEFKSYSNYEFQSKRRLHLAKIYRIHQQIYKGMSQKKQQIIYLLIMQGMYNFLKKNEKIIIDQYDYFINYSSFKVFILILFEIFTFYLNLEYYLQQ</sequence>
<keyword evidence="1" id="KW-1133">Transmembrane helix</keyword>
<protein>
    <recommendedName>
        <fullName evidence="4">Transmembrane protein</fullName>
    </recommendedName>
</protein>
<reference evidence="2" key="1">
    <citation type="submission" date="2021-01" db="EMBL/GenBank/DDBJ databases">
        <authorList>
            <consortium name="Genoscope - CEA"/>
            <person name="William W."/>
        </authorList>
    </citation>
    <scope>NUCLEOTIDE SEQUENCE</scope>
</reference>
<keyword evidence="3" id="KW-1185">Reference proteome</keyword>
<comment type="caution">
    <text evidence="2">The sequence shown here is derived from an EMBL/GenBank/DDBJ whole genome shotgun (WGS) entry which is preliminary data.</text>
</comment>
<evidence type="ECO:0000313" key="3">
    <source>
        <dbReference type="Proteomes" id="UP000689195"/>
    </source>
</evidence>
<name>A0A8S1SDQ4_9CILI</name>